<feature type="region of interest" description="Disordered" evidence="1">
    <location>
        <begin position="1"/>
        <end position="29"/>
    </location>
</feature>
<feature type="compositionally biased region" description="Polar residues" evidence="1">
    <location>
        <begin position="187"/>
        <end position="207"/>
    </location>
</feature>
<sequence>MAESSNLQQSPPSNQEQILQQEQQPESPILFEPAPQVRFNIEDIIFNPNNKVALLHPPRSNSKYFKAVSDFISKCCLKETFTRSPSQYKEYLLEFWYTDKPKITPSNSKPNQVFSAHNWALKKNQPNGPPFTKHILDICKADVPIAFKSPKPSSKTEKKVTQGTKLGATTRRRKKQIPFTYNHPQCKINTTKGVSSTKGDTGSQTGHSMKETHSSSAMDSNPIQPLALTLVVAELHKEA</sequence>
<proteinExistence type="predicted"/>
<evidence type="ECO:0000256" key="1">
    <source>
        <dbReference type="SAM" id="MobiDB-lite"/>
    </source>
</evidence>
<organism evidence="2">
    <name type="scientific">Tanacetum cinerariifolium</name>
    <name type="common">Dalmatian daisy</name>
    <name type="synonym">Chrysanthemum cinerariifolium</name>
    <dbReference type="NCBI Taxonomy" id="118510"/>
    <lineage>
        <taxon>Eukaryota</taxon>
        <taxon>Viridiplantae</taxon>
        <taxon>Streptophyta</taxon>
        <taxon>Embryophyta</taxon>
        <taxon>Tracheophyta</taxon>
        <taxon>Spermatophyta</taxon>
        <taxon>Magnoliopsida</taxon>
        <taxon>eudicotyledons</taxon>
        <taxon>Gunneridae</taxon>
        <taxon>Pentapetalae</taxon>
        <taxon>asterids</taxon>
        <taxon>campanulids</taxon>
        <taxon>Asterales</taxon>
        <taxon>Asteraceae</taxon>
        <taxon>Asteroideae</taxon>
        <taxon>Anthemideae</taxon>
        <taxon>Anthemidinae</taxon>
        <taxon>Tanacetum</taxon>
    </lineage>
</organism>
<dbReference type="AlphaFoldDB" id="A0A6L2J862"/>
<accession>A0A6L2J862</accession>
<feature type="region of interest" description="Disordered" evidence="1">
    <location>
        <begin position="150"/>
        <end position="221"/>
    </location>
</feature>
<protein>
    <submittedName>
        <fullName evidence="2">Uncharacterized protein</fullName>
    </submittedName>
</protein>
<gene>
    <name evidence="2" type="ORF">Tci_003842</name>
</gene>
<reference evidence="2" key="1">
    <citation type="journal article" date="2019" name="Sci. Rep.">
        <title>Draft genome of Tanacetum cinerariifolium, the natural source of mosquito coil.</title>
        <authorList>
            <person name="Yamashiro T."/>
            <person name="Shiraishi A."/>
            <person name="Satake H."/>
            <person name="Nakayama K."/>
        </authorList>
    </citation>
    <scope>NUCLEOTIDE SEQUENCE</scope>
</reference>
<evidence type="ECO:0000313" key="2">
    <source>
        <dbReference type="EMBL" id="GEU31864.1"/>
    </source>
</evidence>
<dbReference type="EMBL" id="BKCJ010000293">
    <property type="protein sequence ID" value="GEU31864.1"/>
    <property type="molecule type" value="Genomic_DNA"/>
</dbReference>
<name>A0A6L2J862_TANCI</name>
<comment type="caution">
    <text evidence="2">The sequence shown here is derived from an EMBL/GenBank/DDBJ whole genome shotgun (WGS) entry which is preliminary data.</text>
</comment>